<sequence>MPVLLTGGTGKTSVRLARFLQNENIPFLLASRRGLSAAPSGMPAVQFDWLDQSTWKEPFQHRFAGGGTISAIYLMEPLVAEPWKPMNEFIDYARKEHGVSRFVLVAGSSAEPSQPGMGMVWQHFLDTGVDYCVLRPSWFMENLSDEAPSAVIRDQGKIYTACGEGKIPFVSAIDIAAVAFRAITDPQSHNCDHRVLGPELLTYDEVAQKLSAALGRRIEHAKLSGDQRYDGLVRVGVSDYFARFLTNLETAAATGFETRLNDTVETVTGRPPRSLDLFAHENRGAWQSVTEASGALSAPPKKVVATTDLLAAIAPPKKQSKIPASTSKARKGAEDVDPAPEAPQANEQSENGGPLQKLIHDDRMVTQLDSAYLGSVVVDIRALSHNERNQAIDERFIEKLSEAFKCGVRRFAQEDRLKVTTTSKMLETVLADHVTETTTLMDLHKSLTRKTSDPNELIHIQVLPEGTTFELRNGQHRVSAMLKILQEAIERTDAGEDITRPEAHDYLWAIDLYDDDKMTEDTLAALMANREVMHHSNSDGYNAVQILGRLESVPEKERGEIVRGSTFSDWVQTLFGLNLTHTARMGSVISHEGFQPYVFRYGMTRYGERRFTWTLGGKMVSSKLDFIWFQEFDKFLEFTTKIFGHTAHLVRCEDWELILSVEAGRPDYPLRLLFYPRREDYWLNNKKRKNPWPLPPNYRNEQLPRLSSPYQTNDYCFDWRRPGFLKDLSEEDYHFIFSRLMENRNLPCPCWNDWCNLEKAVDKVKRILRHIAIWIDPDWTYPAAASHDLKDFQWDLEIQDLLFGDKNFDRPFSLDADRLRLAHNFIDELVRQVQTDSFWKDPKLNDLLKPPPDTLASASHSAAYFERFLHPNWAAIIQHVVKSAGPVLTNAMSAYNGLGFLISNQMPYSPWGPVIGRTLKQNQAVCRTPSMLNKNEEEDLVQQGEIFGALWHYRSLKSKMLETISWGLKGGKKRPENLIGCEAEYEAAVVVLKDQAQVLERYGYTHAIDNFSEDLSAFSLDRSEPAAITIKETPGFLKCRPKMFTSQAEEIQAKIKEHNRSIQKNSVIRQSETQKRKRNETEDVEPGEGVEPEENTEATDNEN</sequence>
<dbReference type="Gene3D" id="3.40.50.720">
    <property type="entry name" value="NAD(P)-binding Rossmann-like Domain"/>
    <property type="match status" value="1"/>
</dbReference>
<evidence type="ECO:0000256" key="2">
    <source>
        <dbReference type="ARBA" id="ARBA00005372"/>
    </source>
</evidence>
<evidence type="ECO:0000313" key="7">
    <source>
        <dbReference type="Proteomes" id="UP000637239"/>
    </source>
</evidence>
<dbReference type="InterPro" id="IPR036291">
    <property type="entry name" value="NAD(P)-bd_dom_sf"/>
</dbReference>
<dbReference type="GO" id="GO:0016491">
    <property type="term" value="F:oxidoreductase activity"/>
    <property type="evidence" value="ECO:0007669"/>
    <property type="project" value="UniProtKB-KW"/>
</dbReference>
<feature type="region of interest" description="Disordered" evidence="5">
    <location>
        <begin position="1060"/>
        <end position="1103"/>
    </location>
</feature>
<dbReference type="InterPro" id="IPR019901">
    <property type="entry name" value="Ergot_alkaloid_biosynthesis"/>
</dbReference>
<dbReference type="GeneID" id="66986570"/>
<dbReference type="SUPFAM" id="SSF51735">
    <property type="entry name" value="NAD(P)-binding Rossmann-fold domains"/>
    <property type="match status" value="1"/>
</dbReference>
<reference evidence="6" key="2">
    <citation type="submission" date="2021-02" db="EMBL/GenBank/DDBJ databases">
        <title>Aspergillus chevalieri M1 genome sequence.</title>
        <authorList>
            <person name="Kadooka C."/>
            <person name="Mori K."/>
            <person name="Futagami T."/>
        </authorList>
    </citation>
    <scope>NUCLEOTIDE SEQUENCE</scope>
    <source>
        <strain evidence="6">M1</strain>
    </source>
</reference>
<feature type="region of interest" description="Disordered" evidence="5">
    <location>
        <begin position="316"/>
        <end position="355"/>
    </location>
</feature>
<comment type="pathway">
    <text evidence="1">Alkaloid biosynthesis; ergot alkaloid biosynthesis.</text>
</comment>
<dbReference type="RefSeq" id="XP_043140734.1">
    <property type="nucleotide sequence ID" value="XM_043283457.1"/>
</dbReference>
<reference evidence="6" key="1">
    <citation type="submission" date="2021-01" db="EMBL/GenBank/DDBJ databases">
        <authorList>
            <consortium name="Aspergillus chevalieri M1 genome sequencing consortium"/>
            <person name="Kazuki M."/>
            <person name="Futagami T."/>
        </authorList>
    </citation>
    <scope>NUCLEOTIDE SEQUENCE</scope>
    <source>
        <strain evidence="6">M1</strain>
    </source>
</reference>
<dbReference type="Proteomes" id="UP000637239">
    <property type="component" value="Chromosome 8"/>
</dbReference>
<dbReference type="PANTHER" id="PTHR43162">
    <property type="match status" value="1"/>
</dbReference>
<dbReference type="InterPro" id="IPR051604">
    <property type="entry name" value="Ergot_Alk_Oxidoreductase"/>
</dbReference>
<protein>
    <recommendedName>
        <fullName evidence="8">NAD(P)-binding domain-containing protein</fullName>
    </recommendedName>
</protein>
<feature type="compositionally biased region" description="Polar residues" evidence="5">
    <location>
        <begin position="1062"/>
        <end position="1071"/>
    </location>
</feature>
<accession>A0A7R7VWV5</accession>
<dbReference type="AlphaFoldDB" id="A0A7R7VWV5"/>
<dbReference type="UniPathway" id="UPA00327"/>
<evidence type="ECO:0000256" key="1">
    <source>
        <dbReference type="ARBA" id="ARBA00005107"/>
    </source>
</evidence>
<proteinExistence type="inferred from homology"/>
<keyword evidence="4" id="KW-0560">Oxidoreductase</keyword>
<gene>
    <name evidence="6" type="ORF">ACHE_80121S</name>
</gene>
<evidence type="ECO:0000256" key="5">
    <source>
        <dbReference type="SAM" id="MobiDB-lite"/>
    </source>
</evidence>
<feature type="compositionally biased region" description="Acidic residues" evidence="5">
    <location>
        <begin position="1082"/>
        <end position="1103"/>
    </location>
</feature>
<name>A0A7R7VWV5_ASPCH</name>
<keyword evidence="3" id="KW-0017">Alkaloid metabolism</keyword>
<evidence type="ECO:0008006" key="8">
    <source>
        <dbReference type="Google" id="ProtNLM"/>
    </source>
</evidence>
<dbReference type="KEGG" id="ache:ACHE_80121S"/>
<organism evidence="6 7">
    <name type="scientific">Aspergillus chevalieri</name>
    <name type="common">Eurotium chevalieri</name>
    <dbReference type="NCBI Taxonomy" id="182096"/>
    <lineage>
        <taxon>Eukaryota</taxon>
        <taxon>Fungi</taxon>
        <taxon>Dikarya</taxon>
        <taxon>Ascomycota</taxon>
        <taxon>Pezizomycotina</taxon>
        <taxon>Eurotiomycetes</taxon>
        <taxon>Eurotiomycetidae</taxon>
        <taxon>Eurotiales</taxon>
        <taxon>Aspergillaceae</taxon>
        <taxon>Aspergillus</taxon>
        <taxon>Aspergillus subgen. Aspergillus</taxon>
    </lineage>
</organism>
<dbReference type="GO" id="GO:0035835">
    <property type="term" value="P:indole alkaloid biosynthetic process"/>
    <property type="evidence" value="ECO:0007669"/>
    <property type="project" value="UniProtKB-UniPathway"/>
</dbReference>
<comment type="similarity">
    <text evidence="2">Belongs to the fgaFS/easG family.</text>
</comment>
<keyword evidence="7" id="KW-1185">Reference proteome</keyword>
<evidence type="ECO:0000256" key="3">
    <source>
        <dbReference type="ARBA" id="ARBA00022589"/>
    </source>
</evidence>
<evidence type="ECO:0000313" key="6">
    <source>
        <dbReference type="EMBL" id="BCR92221.1"/>
    </source>
</evidence>
<evidence type="ECO:0000256" key="4">
    <source>
        <dbReference type="ARBA" id="ARBA00023002"/>
    </source>
</evidence>
<dbReference type="PANTHER" id="PTHR43162:SF1">
    <property type="entry name" value="PRESTALK A DIFFERENTIATION PROTEIN A"/>
    <property type="match status" value="1"/>
</dbReference>
<dbReference type="EMBL" id="AP024423">
    <property type="protein sequence ID" value="BCR92221.1"/>
    <property type="molecule type" value="Genomic_DNA"/>
</dbReference>
<dbReference type="NCBIfam" id="TIGR03649">
    <property type="entry name" value="ergot_EASG"/>
    <property type="match status" value="1"/>
</dbReference>
<dbReference type="Gene3D" id="3.90.25.10">
    <property type="entry name" value="UDP-galactose 4-epimerase, domain 1"/>
    <property type="match status" value="1"/>
</dbReference>